<dbReference type="GO" id="GO:0004888">
    <property type="term" value="F:transmembrane signaling receptor activity"/>
    <property type="evidence" value="ECO:0007669"/>
    <property type="project" value="InterPro"/>
</dbReference>
<keyword evidence="3 7" id="KW-0472">Membrane</keyword>
<keyword evidence="7" id="KW-0812">Transmembrane</keyword>
<evidence type="ECO:0000256" key="7">
    <source>
        <dbReference type="SAM" id="Phobius"/>
    </source>
</evidence>
<feature type="domain" description="Methyl-accepting transducer" evidence="8">
    <location>
        <begin position="268"/>
        <end position="504"/>
    </location>
</feature>
<dbReference type="AlphaFoldDB" id="A0A223CX10"/>
<feature type="transmembrane region" description="Helical" evidence="7">
    <location>
        <begin position="175"/>
        <end position="194"/>
    </location>
</feature>
<dbReference type="PANTHER" id="PTHR32089:SF112">
    <property type="entry name" value="LYSOZYME-LIKE PROTEIN-RELATED"/>
    <property type="match status" value="1"/>
</dbReference>
<evidence type="ECO:0000256" key="4">
    <source>
        <dbReference type="ARBA" id="ARBA00023224"/>
    </source>
</evidence>
<dbReference type="SMART" id="SM00304">
    <property type="entry name" value="HAMP"/>
    <property type="match status" value="2"/>
</dbReference>
<keyword evidence="11" id="KW-1185">Reference proteome</keyword>
<protein>
    <recommendedName>
        <fullName evidence="12">Methyl-accepting chemotaxis protein</fullName>
    </recommendedName>
</protein>
<dbReference type="GO" id="GO:0007165">
    <property type="term" value="P:signal transduction"/>
    <property type="evidence" value="ECO:0007669"/>
    <property type="project" value="UniProtKB-KW"/>
</dbReference>
<organism evidence="10 11">
    <name type="scientific">Tumebacillus algifaecis</name>
    <dbReference type="NCBI Taxonomy" id="1214604"/>
    <lineage>
        <taxon>Bacteria</taxon>
        <taxon>Bacillati</taxon>
        <taxon>Bacillota</taxon>
        <taxon>Bacilli</taxon>
        <taxon>Bacillales</taxon>
        <taxon>Alicyclobacillaceae</taxon>
        <taxon>Tumebacillus</taxon>
    </lineage>
</organism>
<sequence length="559" mass="59890">MIKKQGSKGVSVQTRLTLFVSALLLLVVLAMGATVYYVLEQDLKRGADFQLQGHATQTAKQLGILLQTTDSRMFEREAVYVVENAVRSFEQIGWQVSATLLRADGEAALQREGALQIDQNLKAQMIREKSGLLHSAETGEARTYAFAFVPERNLVYVAAVADREIFASLAELRQLTLLLVIAALVIGNVGIWFYTRKIQTSLLAIRNLMREVAAGNLQNRYGERDDYRELKDLGRAVDSMIDNLRRLIGQVGAIAGSVAASAQALSDHAEETSTGIRQVAATIQEVAGGAESQALSALEAADAVEAMAGEAARIVKRSIGVADESEQTAHEAQQGNLAIGQSITQMNHINRTAEQTALAVQALERRSAEVGKIVEVITGIAAQTNLLALNASIEAARAGEHGKGFAVVAEEVAKLAMQSQMSARQIAQLIYEMQEETQRVVQAMSAGSAEVEAGIVLADRAGDTFQRILRAAEHVATQVQTITAASRAMSLRSEQVAAGVEVMKGISQDSAAAAQSCAAASVTQLVSMEEVSASADRLRKMADQLNGAIMQFQVRAEAK</sequence>
<dbReference type="KEGG" id="tab:CIG75_02235"/>
<dbReference type="GO" id="GO:0005886">
    <property type="term" value="C:plasma membrane"/>
    <property type="evidence" value="ECO:0007669"/>
    <property type="project" value="UniProtKB-SubCell"/>
</dbReference>
<dbReference type="Proteomes" id="UP000214688">
    <property type="component" value="Chromosome"/>
</dbReference>
<evidence type="ECO:0000256" key="5">
    <source>
        <dbReference type="ARBA" id="ARBA00029447"/>
    </source>
</evidence>
<dbReference type="InterPro" id="IPR003660">
    <property type="entry name" value="HAMP_dom"/>
</dbReference>
<accession>A0A223CX10</accession>
<evidence type="ECO:0000256" key="3">
    <source>
        <dbReference type="ARBA" id="ARBA00023136"/>
    </source>
</evidence>
<feature type="transmembrane region" description="Helical" evidence="7">
    <location>
        <begin position="16"/>
        <end position="39"/>
    </location>
</feature>
<dbReference type="Gene3D" id="1.10.287.950">
    <property type="entry name" value="Methyl-accepting chemotaxis protein"/>
    <property type="match status" value="1"/>
</dbReference>
<keyword evidence="7" id="KW-1133">Transmembrane helix</keyword>
<dbReference type="InterPro" id="IPR004090">
    <property type="entry name" value="Chemotax_Me-accpt_rcpt"/>
</dbReference>
<dbReference type="PRINTS" id="PR00260">
    <property type="entry name" value="CHEMTRNSDUCR"/>
</dbReference>
<evidence type="ECO:0008006" key="12">
    <source>
        <dbReference type="Google" id="ProtNLM"/>
    </source>
</evidence>
<name>A0A223CX10_9BACL</name>
<dbReference type="Pfam" id="PF00672">
    <property type="entry name" value="HAMP"/>
    <property type="match status" value="1"/>
</dbReference>
<dbReference type="Pfam" id="PF00015">
    <property type="entry name" value="MCPsignal"/>
    <property type="match status" value="1"/>
</dbReference>
<dbReference type="RefSeq" id="WP_094235169.1">
    <property type="nucleotide sequence ID" value="NZ_CP022657.1"/>
</dbReference>
<dbReference type="GO" id="GO:0006935">
    <property type="term" value="P:chemotaxis"/>
    <property type="evidence" value="ECO:0007669"/>
    <property type="project" value="InterPro"/>
</dbReference>
<dbReference type="CDD" id="cd11386">
    <property type="entry name" value="MCP_signal"/>
    <property type="match status" value="1"/>
</dbReference>
<evidence type="ECO:0000256" key="6">
    <source>
        <dbReference type="PROSITE-ProRule" id="PRU00284"/>
    </source>
</evidence>
<evidence type="ECO:0000259" key="8">
    <source>
        <dbReference type="PROSITE" id="PS50111"/>
    </source>
</evidence>
<dbReference type="PROSITE" id="PS50111">
    <property type="entry name" value="CHEMOTAXIS_TRANSDUC_2"/>
    <property type="match status" value="1"/>
</dbReference>
<gene>
    <name evidence="10" type="ORF">CIG75_02235</name>
</gene>
<dbReference type="PANTHER" id="PTHR32089">
    <property type="entry name" value="METHYL-ACCEPTING CHEMOTAXIS PROTEIN MCPB"/>
    <property type="match status" value="1"/>
</dbReference>
<evidence type="ECO:0000313" key="10">
    <source>
        <dbReference type="EMBL" id="ASS73909.1"/>
    </source>
</evidence>
<dbReference type="OrthoDB" id="2379189at2"/>
<evidence type="ECO:0000259" key="9">
    <source>
        <dbReference type="PROSITE" id="PS50885"/>
    </source>
</evidence>
<keyword evidence="4 6" id="KW-0807">Transducer</keyword>
<proteinExistence type="inferred from homology"/>
<evidence type="ECO:0000256" key="1">
    <source>
        <dbReference type="ARBA" id="ARBA00004236"/>
    </source>
</evidence>
<keyword evidence="2" id="KW-1003">Cell membrane</keyword>
<comment type="similarity">
    <text evidence="5">Belongs to the methyl-accepting chemotaxis (MCP) protein family.</text>
</comment>
<reference evidence="10 11" key="1">
    <citation type="journal article" date="2015" name="Int. J. Syst. Evol. Microbiol.">
        <title>Tumebacillus algifaecis sp. nov., isolated from decomposing algal scum.</title>
        <authorList>
            <person name="Wu Y.F."/>
            <person name="Zhang B."/>
            <person name="Xing P."/>
            <person name="Wu Q.L."/>
            <person name="Liu S.J."/>
        </authorList>
    </citation>
    <scope>NUCLEOTIDE SEQUENCE [LARGE SCALE GENOMIC DNA]</scope>
    <source>
        <strain evidence="10 11">THMBR28</strain>
    </source>
</reference>
<dbReference type="SUPFAM" id="SSF58104">
    <property type="entry name" value="Methyl-accepting chemotaxis protein (MCP) signaling domain"/>
    <property type="match status" value="1"/>
</dbReference>
<evidence type="ECO:0000256" key="2">
    <source>
        <dbReference type="ARBA" id="ARBA00022475"/>
    </source>
</evidence>
<evidence type="ECO:0000313" key="11">
    <source>
        <dbReference type="Proteomes" id="UP000214688"/>
    </source>
</evidence>
<comment type="subcellular location">
    <subcellularLocation>
        <location evidence="1">Cell membrane</location>
    </subcellularLocation>
</comment>
<dbReference type="PROSITE" id="PS50885">
    <property type="entry name" value="HAMP"/>
    <property type="match status" value="1"/>
</dbReference>
<feature type="domain" description="HAMP" evidence="9">
    <location>
        <begin position="196"/>
        <end position="249"/>
    </location>
</feature>
<dbReference type="SMART" id="SM00283">
    <property type="entry name" value="MA"/>
    <property type="match status" value="1"/>
</dbReference>
<dbReference type="InterPro" id="IPR004089">
    <property type="entry name" value="MCPsignal_dom"/>
</dbReference>
<dbReference type="EMBL" id="CP022657">
    <property type="protein sequence ID" value="ASS73909.1"/>
    <property type="molecule type" value="Genomic_DNA"/>
</dbReference>